<protein>
    <recommendedName>
        <fullName evidence="5">TRP C-terminal domain-containing protein</fullName>
    </recommendedName>
</protein>
<keyword evidence="2" id="KW-0472">Membrane</keyword>
<dbReference type="GO" id="GO:0005794">
    <property type="term" value="C:Golgi apparatus"/>
    <property type="evidence" value="ECO:0007669"/>
    <property type="project" value="TreeGrafter"/>
</dbReference>
<dbReference type="InterPro" id="IPR040410">
    <property type="entry name" value="UPF0658_Golgi"/>
</dbReference>
<feature type="transmembrane region" description="Helical" evidence="2">
    <location>
        <begin position="66"/>
        <end position="88"/>
    </location>
</feature>
<name>A0A1V6P6F3_PENDC</name>
<dbReference type="Proteomes" id="UP000191522">
    <property type="component" value="Unassembled WGS sequence"/>
</dbReference>
<gene>
    <name evidence="3" type="ORF">PENDEC_c020G02822</name>
</gene>
<keyword evidence="2" id="KW-0812">Transmembrane</keyword>
<feature type="transmembrane region" description="Helical" evidence="2">
    <location>
        <begin position="131"/>
        <end position="150"/>
    </location>
</feature>
<keyword evidence="4" id="KW-1185">Reference proteome</keyword>
<feature type="transmembrane region" description="Helical" evidence="2">
    <location>
        <begin position="223"/>
        <end position="246"/>
    </location>
</feature>
<feature type="transmembrane region" description="Helical" evidence="2">
    <location>
        <begin position="321"/>
        <end position="346"/>
    </location>
</feature>
<dbReference type="EMBL" id="MDYL01000020">
    <property type="protein sequence ID" value="OQD72580.1"/>
    <property type="molecule type" value="Genomic_DNA"/>
</dbReference>
<dbReference type="OMA" id="IYTEFGW"/>
<feature type="transmembrane region" description="Helical" evidence="2">
    <location>
        <begin position="258"/>
        <end position="276"/>
    </location>
</feature>
<dbReference type="PANTHER" id="PTHR34391">
    <property type="entry name" value="UPF0658 GOLGI APPARATUS MEMBRANE PROTEIN C1952.10C-RELATED"/>
    <property type="match status" value="1"/>
</dbReference>
<dbReference type="OrthoDB" id="2448307at2759"/>
<dbReference type="PANTHER" id="PTHR34391:SF1">
    <property type="entry name" value="UPF0658 GOLGI APPARATUS MEMBRANE PROTEIN C1952.10C-RELATED"/>
    <property type="match status" value="1"/>
</dbReference>
<evidence type="ECO:0000256" key="2">
    <source>
        <dbReference type="SAM" id="Phobius"/>
    </source>
</evidence>
<dbReference type="AlphaFoldDB" id="A0A1V6P6F3"/>
<organism evidence="3 4">
    <name type="scientific">Penicillium decumbens</name>
    <dbReference type="NCBI Taxonomy" id="69771"/>
    <lineage>
        <taxon>Eukaryota</taxon>
        <taxon>Fungi</taxon>
        <taxon>Dikarya</taxon>
        <taxon>Ascomycota</taxon>
        <taxon>Pezizomycotina</taxon>
        <taxon>Eurotiomycetes</taxon>
        <taxon>Eurotiomycetidae</taxon>
        <taxon>Eurotiales</taxon>
        <taxon>Aspergillaceae</taxon>
        <taxon>Penicillium</taxon>
    </lineage>
</organism>
<evidence type="ECO:0000256" key="1">
    <source>
        <dbReference type="SAM" id="MobiDB-lite"/>
    </source>
</evidence>
<feature type="transmembrane region" description="Helical" evidence="2">
    <location>
        <begin position="100"/>
        <end position="119"/>
    </location>
</feature>
<feature type="transmembrane region" description="Helical" evidence="2">
    <location>
        <begin position="180"/>
        <end position="202"/>
    </location>
</feature>
<accession>A0A1V6P6F3</accession>
<sequence>MRDLSSVHTFHNDPYAKPPLPPNGRYIELDDFSRPSSPVLHSNLRSPSGKPQSRIYFPDTPWSRTFFITVIIETIATVAIETWIFIIISEYLAKLGKSNGTLRLRSFLGLYIFALLYELGLSYDALRRKNTFQLVGLCVCNLGLFTYGIIQISEVKDTVTQLAKNGALSNDIIDNYHIELMLVPVILGLSVIVMMGVTWKLRAEFSWSIYKNISADLKMNRRYYIYQVYIALLKFDFFFIFGSQLQVLLAVGEFDEDFIVNAAMVPIAIVGLCLAARFCRNEKMKSMAIPIICMCGVIASLANTLRMLYGASNDGLSSYQVSLGLFASIAILLLACTLVNSVLCILNFNKGLKDHIDTLRGTKPAYDVEGFAAQGPPSRFVLN</sequence>
<evidence type="ECO:0000313" key="4">
    <source>
        <dbReference type="Proteomes" id="UP000191522"/>
    </source>
</evidence>
<evidence type="ECO:0000313" key="3">
    <source>
        <dbReference type="EMBL" id="OQD72580.1"/>
    </source>
</evidence>
<keyword evidence="2" id="KW-1133">Transmembrane helix</keyword>
<proteinExistence type="predicted"/>
<evidence type="ECO:0008006" key="5">
    <source>
        <dbReference type="Google" id="ProtNLM"/>
    </source>
</evidence>
<comment type="caution">
    <text evidence="3">The sequence shown here is derived from an EMBL/GenBank/DDBJ whole genome shotgun (WGS) entry which is preliminary data.</text>
</comment>
<feature type="region of interest" description="Disordered" evidence="1">
    <location>
        <begin position="1"/>
        <end position="22"/>
    </location>
</feature>
<reference evidence="4" key="1">
    <citation type="journal article" date="2017" name="Nat. Microbiol.">
        <title>Global analysis of biosynthetic gene clusters reveals vast potential of secondary metabolite production in Penicillium species.</title>
        <authorList>
            <person name="Nielsen J.C."/>
            <person name="Grijseels S."/>
            <person name="Prigent S."/>
            <person name="Ji B."/>
            <person name="Dainat J."/>
            <person name="Nielsen K.F."/>
            <person name="Frisvad J.C."/>
            <person name="Workman M."/>
            <person name="Nielsen J."/>
        </authorList>
    </citation>
    <scope>NUCLEOTIDE SEQUENCE [LARGE SCALE GENOMIC DNA]</scope>
    <source>
        <strain evidence="4">IBT 11843</strain>
    </source>
</reference>
<feature type="transmembrane region" description="Helical" evidence="2">
    <location>
        <begin position="288"/>
        <end position="309"/>
    </location>
</feature>